<name>A0A059E510_9PROT</name>
<comment type="similarity">
    <text evidence="1 7">Belongs to the nitroreductase family.</text>
</comment>
<dbReference type="eggNOG" id="COG0778">
    <property type="taxonomic scope" value="Bacteria"/>
</dbReference>
<evidence type="ECO:0000256" key="8">
    <source>
        <dbReference type="PIRSR" id="PIRSR000232-1"/>
    </source>
</evidence>
<keyword evidence="11" id="KW-1185">Reference proteome</keyword>
<accession>A0A059E510</accession>
<dbReference type="STRING" id="1280948.HY36_15445"/>
<comment type="cofactor">
    <cofactor evidence="8">
        <name>FMN</name>
        <dbReference type="ChEBI" id="CHEBI:58210"/>
    </cofactor>
    <text evidence="8">Binds 1 FMN per subunit.</text>
</comment>
<dbReference type="EC" id="1.-.-.-" evidence="7"/>
<evidence type="ECO:0000313" key="10">
    <source>
        <dbReference type="EMBL" id="KCZ62761.1"/>
    </source>
</evidence>
<dbReference type="Pfam" id="PF00881">
    <property type="entry name" value="Nitroreductase"/>
    <property type="match status" value="1"/>
</dbReference>
<reference evidence="10 11" key="1">
    <citation type="journal article" date="2014" name="Antonie Van Leeuwenhoek">
        <title>Hyphomonas beringensis sp. nov. and Hyphomonas chukchiensis sp. nov., isolated from surface seawater of the Bering Sea and Chukchi Sea.</title>
        <authorList>
            <person name="Li C."/>
            <person name="Lai Q."/>
            <person name="Li G."/>
            <person name="Dong C."/>
            <person name="Wang J."/>
            <person name="Liao Y."/>
            <person name="Shao Z."/>
        </authorList>
    </citation>
    <scope>NUCLEOTIDE SEQUENCE [LARGE SCALE GENOMIC DNA]</scope>
    <source>
        <strain evidence="10 11">22II1-22F38</strain>
    </source>
</reference>
<dbReference type="GO" id="GO:0016491">
    <property type="term" value="F:oxidoreductase activity"/>
    <property type="evidence" value="ECO:0007669"/>
    <property type="project" value="UniProtKB-UniRule"/>
</dbReference>
<dbReference type="Proteomes" id="UP000024547">
    <property type="component" value="Unassembled WGS sequence"/>
</dbReference>
<dbReference type="PIRSF" id="PIRSF000232">
    <property type="entry name" value="YdjA"/>
    <property type="match status" value="1"/>
</dbReference>
<dbReference type="InterPro" id="IPR026021">
    <property type="entry name" value="YdjA-like"/>
</dbReference>
<dbReference type="CDD" id="cd02135">
    <property type="entry name" value="YdjA-like"/>
    <property type="match status" value="1"/>
</dbReference>
<protein>
    <recommendedName>
        <fullName evidence="7">Putative NAD(P)H nitroreductase</fullName>
        <ecNumber evidence="7">1.-.-.-</ecNumber>
    </recommendedName>
</protein>
<organism evidence="10 11">
    <name type="scientific">Hyphomonas atlantica</name>
    <dbReference type="NCBI Taxonomy" id="1280948"/>
    <lineage>
        <taxon>Bacteria</taxon>
        <taxon>Pseudomonadati</taxon>
        <taxon>Pseudomonadota</taxon>
        <taxon>Alphaproteobacteria</taxon>
        <taxon>Hyphomonadales</taxon>
        <taxon>Hyphomonadaceae</taxon>
        <taxon>Hyphomonas</taxon>
    </lineage>
</organism>
<proteinExistence type="inferred from homology"/>
<evidence type="ECO:0000313" key="11">
    <source>
        <dbReference type="Proteomes" id="UP000024547"/>
    </source>
</evidence>
<gene>
    <name evidence="10" type="ORF">HY36_15445</name>
</gene>
<dbReference type="PATRIC" id="fig|1280948.3.peg.1323"/>
<evidence type="ECO:0000256" key="7">
    <source>
        <dbReference type="PIRNR" id="PIRNR000232"/>
    </source>
</evidence>
<keyword evidence="6 7" id="KW-0520">NAD</keyword>
<dbReference type="AlphaFoldDB" id="A0A059E510"/>
<keyword evidence="3 7" id="KW-0288">FMN</keyword>
<feature type="binding site" evidence="8">
    <location>
        <position position="72"/>
    </location>
    <ligand>
        <name>FMN</name>
        <dbReference type="ChEBI" id="CHEBI:58210"/>
        <note>ligand shared between dimeric partners</note>
    </ligand>
</feature>
<dbReference type="PANTHER" id="PTHR43821">
    <property type="entry name" value="NAD(P)H NITROREDUCTASE YDJA-RELATED"/>
    <property type="match status" value="1"/>
</dbReference>
<keyword evidence="4 7" id="KW-0521">NADP</keyword>
<dbReference type="PANTHER" id="PTHR43821:SF1">
    <property type="entry name" value="NAD(P)H NITROREDUCTASE YDJA-RELATED"/>
    <property type="match status" value="1"/>
</dbReference>
<dbReference type="Gene3D" id="3.40.109.10">
    <property type="entry name" value="NADH Oxidase"/>
    <property type="match status" value="1"/>
</dbReference>
<sequence length="219" mass="23900">MGLTRAYVAAMTKRFPPAPAIGTPMLATRPSAEARQLLARRRSAGKHFISEPGPTPDALDELLEIAARVPDHRKLTPWRFIVFEGDARADFGQELARIRGETLEDAESQDLMEAAGLFLRAPTVVAVISSPKEDGRTPIWEQELSAGAVCYNLLLAANASGWAGAWLSEWPAFDKQVAEALGLTGKERVAGFIYLGTSKIDPPERGRACMADIVTRWSR</sequence>
<dbReference type="InterPro" id="IPR052530">
    <property type="entry name" value="NAD(P)H_nitroreductase"/>
</dbReference>
<keyword evidence="5 7" id="KW-0560">Oxidoreductase</keyword>
<evidence type="ECO:0000256" key="4">
    <source>
        <dbReference type="ARBA" id="ARBA00022857"/>
    </source>
</evidence>
<feature type="binding site" description="in other chain" evidence="8">
    <location>
        <begin position="166"/>
        <end position="168"/>
    </location>
    <ligand>
        <name>FMN</name>
        <dbReference type="ChEBI" id="CHEBI:58210"/>
        <note>ligand shared between dimeric partners</note>
    </ligand>
</feature>
<dbReference type="SUPFAM" id="SSF55469">
    <property type="entry name" value="FMN-dependent nitroreductase-like"/>
    <property type="match status" value="1"/>
</dbReference>
<evidence type="ECO:0000256" key="1">
    <source>
        <dbReference type="ARBA" id="ARBA00007118"/>
    </source>
</evidence>
<feature type="binding site" evidence="8">
    <location>
        <position position="68"/>
    </location>
    <ligand>
        <name>FMN</name>
        <dbReference type="ChEBI" id="CHEBI:58210"/>
        <note>ligand shared between dimeric partners</note>
    </ligand>
</feature>
<evidence type="ECO:0000256" key="2">
    <source>
        <dbReference type="ARBA" id="ARBA00022630"/>
    </source>
</evidence>
<dbReference type="EMBL" id="AWFH01000008">
    <property type="protein sequence ID" value="KCZ62761.1"/>
    <property type="molecule type" value="Genomic_DNA"/>
</dbReference>
<dbReference type="InterPro" id="IPR029479">
    <property type="entry name" value="Nitroreductase"/>
</dbReference>
<keyword evidence="2 7" id="KW-0285">Flavoprotein</keyword>
<feature type="binding site" description="in other chain" evidence="8">
    <location>
        <begin position="41"/>
        <end position="43"/>
    </location>
    <ligand>
        <name>FMN</name>
        <dbReference type="ChEBI" id="CHEBI:58210"/>
        <note>ligand shared between dimeric partners</note>
    </ligand>
</feature>
<evidence type="ECO:0000256" key="5">
    <source>
        <dbReference type="ARBA" id="ARBA00023002"/>
    </source>
</evidence>
<feature type="domain" description="Nitroreductase" evidence="9">
    <location>
        <begin position="39"/>
        <end position="196"/>
    </location>
</feature>
<evidence type="ECO:0000256" key="3">
    <source>
        <dbReference type="ARBA" id="ARBA00022643"/>
    </source>
</evidence>
<evidence type="ECO:0000256" key="6">
    <source>
        <dbReference type="ARBA" id="ARBA00023027"/>
    </source>
</evidence>
<comment type="caution">
    <text evidence="10">The sequence shown here is derived from an EMBL/GenBank/DDBJ whole genome shotgun (WGS) entry which is preliminary data.</text>
</comment>
<evidence type="ECO:0000259" key="9">
    <source>
        <dbReference type="Pfam" id="PF00881"/>
    </source>
</evidence>
<dbReference type="InterPro" id="IPR000415">
    <property type="entry name" value="Nitroreductase-like"/>
</dbReference>